<accession>A0ABT8DFB4</accession>
<dbReference type="EMBL" id="JAUGQQ010000003">
    <property type="protein sequence ID" value="MDN3724031.1"/>
    <property type="molecule type" value="Genomic_DNA"/>
</dbReference>
<gene>
    <name evidence="1" type="ORF">QRD02_06525</name>
</gene>
<organism evidence="1 2">
    <name type="scientific">Aequorivita aurantiaca</name>
    <dbReference type="NCBI Taxonomy" id="3053356"/>
    <lineage>
        <taxon>Bacteria</taxon>
        <taxon>Pseudomonadati</taxon>
        <taxon>Bacteroidota</taxon>
        <taxon>Flavobacteriia</taxon>
        <taxon>Flavobacteriales</taxon>
        <taxon>Flavobacteriaceae</taxon>
        <taxon>Aequorivita</taxon>
    </lineage>
</organism>
<dbReference type="RefSeq" id="WP_290254124.1">
    <property type="nucleotide sequence ID" value="NZ_JAUGQQ010000003.1"/>
</dbReference>
<sequence>MKKLVFIFLLSGIVFFGCKQSEEKLTDSILSDIEKQIEKNADVDIDLKRPSKSKPNKATGKIVYNGETIVNKDDFQANITISKNALLVDLSHNGYVIGVSVKVPDNYEQRPLKGKFTLSSSNNEYFATMLTGIPEEGQKNKFREAPKVYEGELTVLKLTEDEVILEIVGNGGLLVDMHKKEKWQPITVTIMCKNPNIVAVGVEKETIYF</sequence>
<dbReference type="PROSITE" id="PS51257">
    <property type="entry name" value="PROKAR_LIPOPROTEIN"/>
    <property type="match status" value="1"/>
</dbReference>
<name>A0ABT8DFB4_9FLAO</name>
<evidence type="ECO:0000313" key="2">
    <source>
        <dbReference type="Proteomes" id="UP001244787"/>
    </source>
</evidence>
<evidence type="ECO:0008006" key="3">
    <source>
        <dbReference type="Google" id="ProtNLM"/>
    </source>
</evidence>
<proteinExistence type="predicted"/>
<dbReference type="Proteomes" id="UP001244787">
    <property type="component" value="Unassembled WGS sequence"/>
</dbReference>
<comment type="caution">
    <text evidence="1">The sequence shown here is derived from an EMBL/GenBank/DDBJ whole genome shotgun (WGS) entry which is preliminary data.</text>
</comment>
<keyword evidence="2" id="KW-1185">Reference proteome</keyword>
<protein>
    <recommendedName>
        <fullName evidence="3">Lipoprotein</fullName>
    </recommendedName>
</protein>
<evidence type="ECO:0000313" key="1">
    <source>
        <dbReference type="EMBL" id="MDN3724031.1"/>
    </source>
</evidence>
<reference evidence="1 2" key="1">
    <citation type="submission" date="2023-06" db="EMBL/GenBank/DDBJ databases">
        <authorList>
            <person name="Ye Y.-Q."/>
            <person name="Du Z.-J."/>
        </authorList>
    </citation>
    <scope>NUCLEOTIDE SEQUENCE [LARGE SCALE GENOMIC DNA]</scope>
    <source>
        <strain evidence="1 2">SDUM287046</strain>
    </source>
</reference>